<sequence length="158" mass="17121">MKKTRELNFIFFSAVSVESRRVALATIATPSRADAPRRRPVAAVRHATAGHDKQADLGRSGARDCGAPEWQDESIPTDADDGESSTVGDDMPINGGDNRGLRRERAIEIDLDPADSTDVDVITSAATALSLDDTVENRTEDLAEAMGRITFWTPTPPW</sequence>
<dbReference type="EnsemblProtists" id="EOD29952">
    <property type="protein sequence ID" value="EOD29952"/>
    <property type="gene ID" value="EMIHUDRAFT_233353"/>
</dbReference>
<dbReference type="PaxDb" id="2903-EOD29952"/>
<protein>
    <submittedName>
        <fullName evidence="2">Uncharacterized protein</fullName>
    </submittedName>
</protein>
<organism evidence="2 3">
    <name type="scientific">Emiliania huxleyi (strain CCMP1516)</name>
    <dbReference type="NCBI Taxonomy" id="280463"/>
    <lineage>
        <taxon>Eukaryota</taxon>
        <taxon>Haptista</taxon>
        <taxon>Haptophyta</taxon>
        <taxon>Prymnesiophyceae</taxon>
        <taxon>Isochrysidales</taxon>
        <taxon>Noelaerhabdaceae</taxon>
        <taxon>Emiliania</taxon>
    </lineage>
</organism>
<reference evidence="2" key="2">
    <citation type="submission" date="2024-10" db="UniProtKB">
        <authorList>
            <consortium name="EnsemblProtists"/>
        </authorList>
    </citation>
    <scope>IDENTIFICATION</scope>
</reference>
<name>A0A0D3K2G7_EMIH1</name>
<evidence type="ECO:0000256" key="1">
    <source>
        <dbReference type="SAM" id="MobiDB-lite"/>
    </source>
</evidence>
<dbReference type="HOGENOM" id="CLU_1672575_0_0_1"/>
<keyword evidence="3" id="KW-1185">Reference proteome</keyword>
<reference evidence="3" key="1">
    <citation type="journal article" date="2013" name="Nature">
        <title>Pan genome of the phytoplankton Emiliania underpins its global distribution.</title>
        <authorList>
            <person name="Read B.A."/>
            <person name="Kegel J."/>
            <person name="Klute M.J."/>
            <person name="Kuo A."/>
            <person name="Lefebvre S.C."/>
            <person name="Maumus F."/>
            <person name="Mayer C."/>
            <person name="Miller J."/>
            <person name="Monier A."/>
            <person name="Salamov A."/>
            <person name="Young J."/>
            <person name="Aguilar M."/>
            <person name="Claverie J.M."/>
            <person name="Frickenhaus S."/>
            <person name="Gonzalez K."/>
            <person name="Herman E.K."/>
            <person name="Lin Y.C."/>
            <person name="Napier J."/>
            <person name="Ogata H."/>
            <person name="Sarno A.F."/>
            <person name="Shmutz J."/>
            <person name="Schroeder D."/>
            <person name="de Vargas C."/>
            <person name="Verret F."/>
            <person name="von Dassow P."/>
            <person name="Valentin K."/>
            <person name="Van de Peer Y."/>
            <person name="Wheeler G."/>
            <person name="Dacks J.B."/>
            <person name="Delwiche C.F."/>
            <person name="Dyhrman S.T."/>
            <person name="Glockner G."/>
            <person name="John U."/>
            <person name="Richards T."/>
            <person name="Worden A.Z."/>
            <person name="Zhang X."/>
            <person name="Grigoriev I.V."/>
            <person name="Allen A.E."/>
            <person name="Bidle K."/>
            <person name="Borodovsky M."/>
            <person name="Bowler C."/>
            <person name="Brownlee C."/>
            <person name="Cock J.M."/>
            <person name="Elias M."/>
            <person name="Gladyshev V.N."/>
            <person name="Groth M."/>
            <person name="Guda C."/>
            <person name="Hadaegh A."/>
            <person name="Iglesias-Rodriguez M.D."/>
            <person name="Jenkins J."/>
            <person name="Jones B.M."/>
            <person name="Lawson T."/>
            <person name="Leese F."/>
            <person name="Lindquist E."/>
            <person name="Lobanov A."/>
            <person name="Lomsadze A."/>
            <person name="Malik S.B."/>
            <person name="Marsh M.E."/>
            <person name="Mackinder L."/>
            <person name="Mock T."/>
            <person name="Mueller-Roeber B."/>
            <person name="Pagarete A."/>
            <person name="Parker M."/>
            <person name="Probert I."/>
            <person name="Quesneville H."/>
            <person name="Raines C."/>
            <person name="Rensing S.A."/>
            <person name="Riano-Pachon D.M."/>
            <person name="Richier S."/>
            <person name="Rokitta S."/>
            <person name="Shiraiwa Y."/>
            <person name="Soanes D.M."/>
            <person name="van der Giezen M."/>
            <person name="Wahlund T.M."/>
            <person name="Williams B."/>
            <person name="Wilson W."/>
            <person name="Wolfe G."/>
            <person name="Wurch L.L."/>
        </authorList>
    </citation>
    <scope>NUCLEOTIDE SEQUENCE</scope>
</reference>
<dbReference type="AlphaFoldDB" id="A0A0D3K2G7"/>
<evidence type="ECO:0000313" key="3">
    <source>
        <dbReference type="Proteomes" id="UP000013827"/>
    </source>
</evidence>
<evidence type="ECO:0000313" key="2">
    <source>
        <dbReference type="EnsemblProtists" id="EOD29952"/>
    </source>
</evidence>
<dbReference type="KEGG" id="ehx:EMIHUDRAFT_233353"/>
<accession>A0A0D3K2G7</accession>
<dbReference type="GeneID" id="17275226"/>
<dbReference type="RefSeq" id="XP_005782381.1">
    <property type="nucleotide sequence ID" value="XM_005782324.1"/>
</dbReference>
<dbReference type="Proteomes" id="UP000013827">
    <property type="component" value="Unassembled WGS sequence"/>
</dbReference>
<feature type="region of interest" description="Disordered" evidence="1">
    <location>
        <begin position="31"/>
        <end position="100"/>
    </location>
</feature>
<proteinExistence type="predicted"/>